<evidence type="ECO:0000256" key="2">
    <source>
        <dbReference type="ARBA" id="ARBA00022729"/>
    </source>
</evidence>
<evidence type="ECO:0000313" key="5">
    <source>
        <dbReference type="Proteomes" id="UP001327560"/>
    </source>
</evidence>
<keyword evidence="2 3" id="KW-0732">Signal</keyword>
<feature type="chain" id="PRO_5043005609" description="Stigma-specific Stig1 family protein" evidence="3">
    <location>
        <begin position="20"/>
        <end position="132"/>
    </location>
</feature>
<name>A0AAQ3KNS6_9LILI</name>
<dbReference type="Proteomes" id="UP001327560">
    <property type="component" value="Chromosome 5"/>
</dbReference>
<gene>
    <name evidence="4" type="ORF">Cni_G18100</name>
</gene>
<dbReference type="InterPro" id="IPR006969">
    <property type="entry name" value="Stig-like"/>
</dbReference>
<evidence type="ECO:0000313" key="4">
    <source>
        <dbReference type="EMBL" id="WOL09347.1"/>
    </source>
</evidence>
<keyword evidence="5" id="KW-1185">Reference proteome</keyword>
<evidence type="ECO:0008006" key="6">
    <source>
        <dbReference type="Google" id="ProtNLM"/>
    </source>
</evidence>
<protein>
    <recommendedName>
        <fullName evidence="6">Stigma-specific Stig1 family protein</fullName>
    </recommendedName>
</protein>
<evidence type="ECO:0000256" key="3">
    <source>
        <dbReference type="SAM" id="SignalP"/>
    </source>
</evidence>
<feature type="signal peptide" evidence="3">
    <location>
        <begin position="1"/>
        <end position="19"/>
    </location>
</feature>
<sequence length="132" mass="14439">MAMAGALLFVMALAAVALAFSLALPSTYDYEEEQYPIAASFFPRRAKHMACNKFPRICHAKGSPGPDCCRKRCVNVKTDGLNCGRCGRRCRFGWACCVGKCVNVTCDESNCGGCKRKCKKGSFCRYGMCSYA</sequence>
<dbReference type="Pfam" id="PF04885">
    <property type="entry name" value="Stig1"/>
    <property type="match status" value="1"/>
</dbReference>
<evidence type="ECO:0000256" key="1">
    <source>
        <dbReference type="ARBA" id="ARBA00006010"/>
    </source>
</evidence>
<organism evidence="4 5">
    <name type="scientific">Canna indica</name>
    <name type="common">Indian-shot</name>
    <dbReference type="NCBI Taxonomy" id="4628"/>
    <lineage>
        <taxon>Eukaryota</taxon>
        <taxon>Viridiplantae</taxon>
        <taxon>Streptophyta</taxon>
        <taxon>Embryophyta</taxon>
        <taxon>Tracheophyta</taxon>
        <taxon>Spermatophyta</taxon>
        <taxon>Magnoliopsida</taxon>
        <taxon>Liliopsida</taxon>
        <taxon>Zingiberales</taxon>
        <taxon>Cannaceae</taxon>
        <taxon>Canna</taxon>
    </lineage>
</organism>
<dbReference type="AlphaFoldDB" id="A0AAQ3KNS6"/>
<accession>A0AAQ3KNS6</accession>
<comment type="similarity">
    <text evidence="1">Belongs to the STIG1 family.</text>
</comment>
<dbReference type="PANTHER" id="PTHR33227:SF57">
    <property type="entry name" value="(WILD MALAYSIAN BANANA) HYPOTHETICAL PROTEIN"/>
    <property type="match status" value="1"/>
</dbReference>
<proteinExistence type="inferred from homology"/>
<reference evidence="4 5" key="1">
    <citation type="submission" date="2023-10" db="EMBL/GenBank/DDBJ databases">
        <title>Chromosome-scale genome assembly provides insights into flower coloration mechanisms of Canna indica.</title>
        <authorList>
            <person name="Li C."/>
        </authorList>
    </citation>
    <scope>NUCLEOTIDE SEQUENCE [LARGE SCALE GENOMIC DNA]</scope>
    <source>
        <tissue evidence="4">Flower</tissue>
    </source>
</reference>
<dbReference type="PANTHER" id="PTHR33227">
    <property type="entry name" value="STIGMA-SPECIFIC STIG1-LIKE PROTEIN 3"/>
    <property type="match status" value="1"/>
</dbReference>
<dbReference type="EMBL" id="CP136894">
    <property type="protein sequence ID" value="WOL09347.1"/>
    <property type="molecule type" value="Genomic_DNA"/>
</dbReference>